<gene>
    <name evidence="1" type="ORF">ASPBRDRAFT_27175</name>
</gene>
<sequence>MAGDRKRCKGDGVVERCGKRQTMKLTPASRPTDCVKFSGGPCYCMPNGKGAWIWTGIAIQTYGGTSGPSLCMEHDEAGEYLDLEEINAFRTESLSRPATVRFVVSTFPDTDPYDDKTKPDKDMRPVASGMMDVIQDDTAFVPYASVYRIPPSLNHRE</sequence>
<dbReference type="GeneID" id="93574827"/>
<dbReference type="Proteomes" id="UP000184499">
    <property type="component" value="Unassembled WGS sequence"/>
</dbReference>
<keyword evidence="2" id="KW-1185">Reference proteome</keyword>
<dbReference type="AlphaFoldDB" id="A0A1L9URH6"/>
<dbReference type="RefSeq" id="XP_067481377.1">
    <property type="nucleotide sequence ID" value="XM_067622339.1"/>
</dbReference>
<proteinExistence type="predicted"/>
<evidence type="ECO:0000313" key="1">
    <source>
        <dbReference type="EMBL" id="OJJ74129.1"/>
    </source>
</evidence>
<evidence type="ECO:0000313" key="2">
    <source>
        <dbReference type="Proteomes" id="UP000184499"/>
    </source>
</evidence>
<accession>A0A1L9URH6</accession>
<protein>
    <submittedName>
        <fullName evidence="1">Uncharacterized protein</fullName>
    </submittedName>
</protein>
<dbReference type="EMBL" id="KV878681">
    <property type="protein sequence ID" value="OJJ74129.1"/>
    <property type="molecule type" value="Genomic_DNA"/>
</dbReference>
<reference evidence="2" key="1">
    <citation type="journal article" date="2017" name="Genome Biol.">
        <title>Comparative genomics reveals high biological diversity and specific adaptations in the industrially and medically important fungal genus Aspergillus.</title>
        <authorList>
            <person name="de Vries R.P."/>
            <person name="Riley R."/>
            <person name="Wiebenga A."/>
            <person name="Aguilar-Osorio G."/>
            <person name="Amillis S."/>
            <person name="Uchima C.A."/>
            <person name="Anderluh G."/>
            <person name="Asadollahi M."/>
            <person name="Askin M."/>
            <person name="Barry K."/>
            <person name="Battaglia E."/>
            <person name="Bayram O."/>
            <person name="Benocci T."/>
            <person name="Braus-Stromeyer S.A."/>
            <person name="Caldana C."/>
            <person name="Canovas D."/>
            <person name="Cerqueira G.C."/>
            <person name="Chen F."/>
            <person name="Chen W."/>
            <person name="Choi C."/>
            <person name="Clum A."/>
            <person name="Dos Santos R.A."/>
            <person name="Damasio A.R."/>
            <person name="Diallinas G."/>
            <person name="Emri T."/>
            <person name="Fekete E."/>
            <person name="Flipphi M."/>
            <person name="Freyberg S."/>
            <person name="Gallo A."/>
            <person name="Gournas C."/>
            <person name="Habgood R."/>
            <person name="Hainaut M."/>
            <person name="Harispe M.L."/>
            <person name="Henrissat B."/>
            <person name="Hilden K.S."/>
            <person name="Hope R."/>
            <person name="Hossain A."/>
            <person name="Karabika E."/>
            <person name="Karaffa L."/>
            <person name="Karanyi Z."/>
            <person name="Krasevec N."/>
            <person name="Kuo A."/>
            <person name="Kusch H."/>
            <person name="LaButti K."/>
            <person name="Lagendijk E.L."/>
            <person name="Lapidus A."/>
            <person name="Levasseur A."/>
            <person name="Lindquist E."/>
            <person name="Lipzen A."/>
            <person name="Logrieco A.F."/>
            <person name="MacCabe A."/>
            <person name="Maekelae M.R."/>
            <person name="Malavazi I."/>
            <person name="Melin P."/>
            <person name="Meyer V."/>
            <person name="Mielnichuk N."/>
            <person name="Miskei M."/>
            <person name="Molnar A.P."/>
            <person name="Mule G."/>
            <person name="Ngan C.Y."/>
            <person name="Orejas M."/>
            <person name="Orosz E."/>
            <person name="Ouedraogo J.P."/>
            <person name="Overkamp K.M."/>
            <person name="Park H.-S."/>
            <person name="Perrone G."/>
            <person name="Piumi F."/>
            <person name="Punt P.J."/>
            <person name="Ram A.F."/>
            <person name="Ramon A."/>
            <person name="Rauscher S."/>
            <person name="Record E."/>
            <person name="Riano-Pachon D.M."/>
            <person name="Robert V."/>
            <person name="Roehrig J."/>
            <person name="Ruller R."/>
            <person name="Salamov A."/>
            <person name="Salih N.S."/>
            <person name="Samson R.A."/>
            <person name="Sandor E."/>
            <person name="Sanguinetti M."/>
            <person name="Schuetze T."/>
            <person name="Sepcic K."/>
            <person name="Shelest E."/>
            <person name="Sherlock G."/>
            <person name="Sophianopoulou V."/>
            <person name="Squina F.M."/>
            <person name="Sun H."/>
            <person name="Susca A."/>
            <person name="Todd R.B."/>
            <person name="Tsang A."/>
            <person name="Unkles S.E."/>
            <person name="van de Wiele N."/>
            <person name="van Rossen-Uffink D."/>
            <person name="Oliveira J.V."/>
            <person name="Vesth T.C."/>
            <person name="Visser J."/>
            <person name="Yu J.-H."/>
            <person name="Zhou M."/>
            <person name="Andersen M.R."/>
            <person name="Archer D.B."/>
            <person name="Baker S.E."/>
            <person name="Benoit I."/>
            <person name="Brakhage A.A."/>
            <person name="Braus G.H."/>
            <person name="Fischer R."/>
            <person name="Frisvad J.C."/>
            <person name="Goldman G.H."/>
            <person name="Houbraken J."/>
            <person name="Oakley B."/>
            <person name="Pocsi I."/>
            <person name="Scazzocchio C."/>
            <person name="Seiboth B."/>
            <person name="vanKuyk P.A."/>
            <person name="Wortman J."/>
            <person name="Dyer P.S."/>
            <person name="Grigoriev I.V."/>
        </authorList>
    </citation>
    <scope>NUCLEOTIDE SEQUENCE [LARGE SCALE GENOMIC DNA]</scope>
    <source>
        <strain evidence="2">CBS 101740 / IMI 381727 / IBT 21946</strain>
    </source>
</reference>
<dbReference type="VEuPathDB" id="FungiDB:ASPBRDRAFT_27175"/>
<name>A0A1L9URH6_ASPBC</name>
<organism evidence="1 2">
    <name type="scientific">Aspergillus brasiliensis (strain CBS 101740 / IMI 381727 / IBT 21946)</name>
    <dbReference type="NCBI Taxonomy" id="767769"/>
    <lineage>
        <taxon>Eukaryota</taxon>
        <taxon>Fungi</taxon>
        <taxon>Dikarya</taxon>
        <taxon>Ascomycota</taxon>
        <taxon>Pezizomycotina</taxon>
        <taxon>Eurotiomycetes</taxon>
        <taxon>Eurotiomycetidae</taxon>
        <taxon>Eurotiales</taxon>
        <taxon>Aspergillaceae</taxon>
        <taxon>Aspergillus</taxon>
        <taxon>Aspergillus subgen. Circumdati</taxon>
    </lineage>
</organism>